<evidence type="ECO:0000313" key="4">
    <source>
        <dbReference type="Proteomes" id="UP000228921"/>
    </source>
</evidence>
<dbReference type="InterPro" id="IPR001509">
    <property type="entry name" value="Epimerase_deHydtase"/>
</dbReference>
<dbReference type="AlphaFoldDB" id="A0A2M8P325"/>
<dbReference type="Gene3D" id="3.90.25.10">
    <property type="entry name" value="UDP-galactose 4-epimerase, domain 1"/>
    <property type="match status" value="1"/>
</dbReference>
<dbReference type="EMBL" id="PGTK01000002">
    <property type="protein sequence ID" value="PJF31947.1"/>
    <property type="molecule type" value="Genomic_DNA"/>
</dbReference>
<dbReference type="CDD" id="cd05255">
    <property type="entry name" value="SQD1_like_SDR_e"/>
    <property type="match status" value="1"/>
</dbReference>
<dbReference type="Gene3D" id="3.40.50.720">
    <property type="entry name" value="NAD(P)-binding Rossmann-like Domain"/>
    <property type="match status" value="1"/>
</dbReference>
<comment type="similarity">
    <text evidence="1">Belongs to the NAD(P)-dependent epimerase/dehydratase family.</text>
</comment>
<accession>A0A2M8P325</accession>
<dbReference type="SUPFAM" id="SSF51735">
    <property type="entry name" value="NAD(P)-binding Rossmann-fold domains"/>
    <property type="match status" value="1"/>
</dbReference>
<organism evidence="3 4">
    <name type="scientific">Candidatus Thermofonsia Clade 1 bacterium</name>
    <dbReference type="NCBI Taxonomy" id="2364210"/>
    <lineage>
        <taxon>Bacteria</taxon>
        <taxon>Bacillati</taxon>
        <taxon>Chloroflexota</taxon>
        <taxon>Candidatus Thermofontia</taxon>
        <taxon>Candidatus Thermofonsia Clade 1</taxon>
    </lineage>
</organism>
<dbReference type="Pfam" id="PF01370">
    <property type="entry name" value="Epimerase"/>
    <property type="match status" value="1"/>
</dbReference>
<feature type="domain" description="NAD-dependent epimerase/dehydratase" evidence="2">
    <location>
        <begin position="3"/>
        <end position="291"/>
    </location>
</feature>
<dbReference type="PANTHER" id="PTHR43000">
    <property type="entry name" value="DTDP-D-GLUCOSE 4,6-DEHYDRATASE-RELATED"/>
    <property type="match status" value="1"/>
</dbReference>
<evidence type="ECO:0000256" key="1">
    <source>
        <dbReference type="ARBA" id="ARBA00007637"/>
    </source>
</evidence>
<comment type="caution">
    <text evidence="3">The sequence shown here is derived from an EMBL/GenBank/DDBJ whole genome shotgun (WGS) entry which is preliminary data.</text>
</comment>
<name>A0A2M8P325_9CHLR</name>
<evidence type="ECO:0000313" key="3">
    <source>
        <dbReference type="EMBL" id="PJF31947.1"/>
    </source>
</evidence>
<sequence length="401" mass="46012">MRILILGGDGYLGWATAMHFSRRGHEIALVDNFLRRRLHLERGTDSLTPIRSLHERVQAWREVTGKHMALYIGDLTNWDFTAHVFREFRPEAIVHYGQIPSAPYSMISVHTATFTHINNVIGNLHVLYAMRDYTPDAHLIKLGTMGEYGQPNIDIEEGYIEIEHKGRRDRLPFPKMPGSMYHLTKVHDSHNIHFACRVWNLRATDLNQGVVYGIDTDESVLDPRLINRFDYDESFGTALNRFCVQAVIGIPLTVYGSGGQTRGYLNIRDTLACVELTALNPAEPGEFRVFNQFTEQFSVLELAYAVQRAARELGIHVEVGHYENPRVEKEEHYYNAVHTRLLDLGLQPHYLNEELVESMIKRIAQYKDRVIMDAIVPRIRWTQGEQPQKVQLVATEPAVKA</sequence>
<gene>
    <name evidence="3" type="ORF">CUN51_03125</name>
</gene>
<evidence type="ECO:0000259" key="2">
    <source>
        <dbReference type="Pfam" id="PF01370"/>
    </source>
</evidence>
<proteinExistence type="inferred from homology"/>
<dbReference type="InterPro" id="IPR036291">
    <property type="entry name" value="NAD(P)-bd_dom_sf"/>
</dbReference>
<reference evidence="3 4" key="1">
    <citation type="submission" date="2017-11" db="EMBL/GenBank/DDBJ databases">
        <title>Evolution of Phototrophy in the Chloroflexi Phylum Driven by Horizontal Gene Transfer.</title>
        <authorList>
            <person name="Ward L.M."/>
            <person name="Hemp J."/>
            <person name="Shih P.M."/>
            <person name="Mcglynn S.E."/>
            <person name="Fischer W."/>
        </authorList>
    </citation>
    <scope>NUCLEOTIDE SEQUENCE [LARGE SCALE GENOMIC DNA]</scope>
    <source>
        <strain evidence="3">CP2_2F</strain>
    </source>
</reference>
<dbReference type="Proteomes" id="UP000228921">
    <property type="component" value="Unassembled WGS sequence"/>
</dbReference>
<protein>
    <submittedName>
        <fullName evidence="3">NAD-dependent dehydratase</fullName>
    </submittedName>
</protein>